<protein>
    <submittedName>
        <fullName evidence="1">Uncharacterized protein</fullName>
    </submittedName>
</protein>
<accession>A0ABS8ULN6</accession>
<comment type="caution">
    <text evidence="1">The sequence shown here is derived from an EMBL/GenBank/DDBJ whole genome shotgun (WGS) entry which is preliminary data.</text>
</comment>
<proteinExistence type="predicted"/>
<dbReference type="Proteomes" id="UP000823775">
    <property type="component" value="Unassembled WGS sequence"/>
</dbReference>
<keyword evidence="2" id="KW-1185">Reference proteome</keyword>
<evidence type="ECO:0000313" key="1">
    <source>
        <dbReference type="EMBL" id="MCD9558995.1"/>
    </source>
</evidence>
<sequence length="81" mass="8897">MSGNQEEDSDPPTTPEARWMENTIMKAKEEAKAVTSGKPIYKASLNCLAKSLWSIFRDGIAPAVNDNVLNMDREALVACII</sequence>
<evidence type="ECO:0000313" key="2">
    <source>
        <dbReference type="Proteomes" id="UP000823775"/>
    </source>
</evidence>
<name>A0ABS8ULN6_DATST</name>
<dbReference type="EMBL" id="JACEIK010002086">
    <property type="protein sequence ID" value="MCD9558995.1"/>
    <property type="molecule type" value="Genomic_DNA"/>
</dbReference>
<organism evidence="1 2">
    <name type="scientific">Datura stramonium</name>
    <name type="common">Jimsonweed</name>
    <name type="synonym">Common thornapple</name>
    <dbReference type="NCBI Taxonomy" id="4076"/>
    <lineage>
        <taxon>Eukaryota</taxon>
        <taxon>Viridiplantae</taxon>
        <taxon>Streptophyta</taxon>
        <taxon>Embryophyta</taxon>
        <taxon>Tracheophyta</taxon>
        <taxon>Spermatophyta</taxon>
        <taxon>Magnoliopsida</taxon>
        <taxon>eudicotyledons</taxon>
        <taxon>Gunneridae</taxon>
        <taxon>Pentapetalae</taxon>
        <taxon>asterids</taxon>
        <taxon>lamiids</taxon>
        <taxon>Solanales</taxon>
        <taxon>Solanaceae</taxon>
        <taxon>Solanoideae</taxon>
        <taxon>Datureae</taxon>
        <taxon>Datura</taxon>
    </lineage>
</organism>
<gene>
    <name evidence="1" type="ORF">HAX54_016708</name>
</gene>
<reference evidence="1 2" key="1">
    <citation type="journal article" date="2021" name="BMC Genomics">
        <title>Datura genome reveals duplications of psychoactive alkaloid biosynthetic genes and high mutation rate following tissue culture.</title>
        <authorList>
            <person name="Rajewski A."/>
            <person name="Carter-House D."/>
            <person name="Stajich J."/>
            <person name="Litt A."/>
        </authorList>
    </citation>
    <scope>NUCLEOTIDE SEQUENCE [LARGE SCALE GENOMIC DNA]</scope>
    <source>
        <strain evidence="1">AR-01</strain>
    </source>
</reference>